<evidence type="ECO:0000256" key="3">
    <source>
        <dbReference type="ARBA" id="ARBA00007110"/>
    </source>
</evidence>
<dbReference type="Pfam" id="PF02277">
    <property type="entry name" value="DBI_PRT"/>
    <property type="match status" value="1"/>
</dbReference>
<keyword evidence="8 11" id="KW-0808">Transferase</keyword>
<evidence type="ECO:0000313" key="12">
    <source>
        <dbReference type="EMBL" id="PHJ38878.1"/>
    </source>
</evidence>
<sequence>MELLNQTLAKILPPDRASEQQAQQRLDNLTKPPGSLGVLEDIARRLAGIQRRPRPELPREKVSLVLAGDHGVVAEGISAFPQEVTPQMVLNFLRGGAAINVLARQAGARVIVADIGVAGPPMEQEGLIACRVKSGTDNFVLGPAMSRQEAVKAVETGIDLLHQQVKERPALVGIGEMGIGNTTPSTAILAAFSGLPAERLTGRGTGIDEARRRHKASVVARALQVNRPDAGDGLDVLAKVGGLEIAGMAGILLACAAEGIPVVLDGFISGAAALVAHSLAPLSKEYMLASHLSQEPGHAIMLEMLGLKPILHMEMRLGEGTGAALVFPIIESAVRILNEMATFAEAGVSQGE</sequence>
<dbReference type="HAMAP" id="MF_00230">
    <property type="entry name" value="CobT"/>
    <property type="match status" value="1"/>
</dbReference>
<dbReference type="EMBL" id="AWQQ01000041">
    <property type="protein sequence ID" value="PHJ38878.1"/>
    <property type="molecule type" value="Genomic_DNA"/>
</dbReference>
<comment type="similarity">
    <text evidence="3 11">Belongs to the CobT family.</text>
</comment>
<dbReference type="OrthoDB" id="9781491at2"/>
<dbReference type="PANTHER" id="PTHR43463">
    <property type="entry name" value="NICOTINATE-NUCLEOTIDE--DIMETHYLBENZIMIDAZOLE PHOSPHORIBOSYLTRANSFERASE"/>
    <property type="match status" value="1"/>
</dbReference>
<dbReference type="RefSeq" id="WP_099082589.1">
    <property type="nucleotide sequence ID" value="NZ_AWQQ01000041.1"/>
</dbReference>
<dbReference type="SUPFAM" id="SSF52733">
    <property type="entry name" value="Nicotinate mononucleotide:5,6-dimethylbenzimidazole phosphoribosyltransferase (CobT)"/>
    <property type="match status" value="1"/>
</dbReference>
<keyword evidence="7 11" id="KW-0328">Glycosyltransferase</keyword>
<evidence type="ECO:0000256" key="10">
    <source>
        <dbReference type="ARBA" id="ARBA00047340"/>
    </source>
</evidence>
<keyword evidence="13" id="KW-1185">Reference proteome</keyword>
<dbReference type="CDD" id="cd02439">
    <property type="entry name" value="DMB-PRT_CobT"/>
    <property type="match status" value="1"/>
</dbReference>
<dbReference type="InterPro" id="IPR017846">
    <property type="entry name" value="Nict_dMeBzImd_PRibTrfase_bact"/>
</dbReference>
<organism evidence="12 13">
    <name type="scientific">Desulforamulus profundi</name>
    <dbReference type="NCBI Taxonomy" id="1383067"/>
    <lineage>
        <taxon>Bacteria</taxon>
        <taxon>Bacillati</taxon>
        <taxon>Bacillota</taxon>
        <taxon>Clostridia</taxon>
        <taxon>Eubacteriales</taxon>
        <taxon>Peptococcaceae</taxon>
        <taxon>Desulforamulus</taxon>
    </lineage>
</organism>
<evidence type="ECO:0000256" key="1">
    <source>
        <dbReference type="ARBA" id="ARBA00002197"/>
    </source>
</evidence>
<evidence type="ECO:0000256" key="9">
    <source>
        <dbReference type="ARBA" id="ARBA00030686"/>
    </source>
</evidence>
<evidence type="ECO:0000256" key="7">
    <source>
        <dbReference type="ARBA" id="ARBA00022676"/>
    </source>
</evidence>
<dbReference type="PANTHER" id="PTHR43463:SF1">
    <property type="entry name" value="NICOTINATE-NUCLEOTIDE--DIMETHYLBENZIMIDAZOLE PHOSPHORIBOSYLTRANSFERASE"/>
    <property type="match status" value="1"/>
</dbReference>
<dbReference type="InterPro" id="IPR036087">
    <property type="entry name" value="Nict_dMeBzImd_PRibTrfase_sf"/>
</dbReference>
<reference evidence="12 13" key="1">
    <citation type="submission" date="2013-09" db="EMBL/GenBank/DDBJ databases">
        <title>Biodegradation of hydrocarbons in the deep terrestrial subsurface : characterization of a microbial consortium composed of two Desulfotomaculum species originating from a deep geological formation.</title>
        <authorList>
            <person name="Aullo T."/>
            <person name="Berlendis S."/>
            <person name="Lascourreges J.-F."/>
            <person name="Dessort D."/>
            <person name="Saint-Laurent S."/>
            <person name="Schraauwers B."/>
            <person name="Mas J."/>
            <person name="Magot M."/>
            <person name="Ranchou-Peyruse A."/>
        </authorList>
    </citation>
    <scope>NUCLEOTIDE SEQUENCE [LARGE SCALE GENOMIC DNA]</scope>
    <source>
        <strain evidence="12 13">Bs107</strain>
    </source>
</reference>
<evidence type="ECO:0000313" key="13">
    <source>
        <dbReference type="Proteomes" id="UP000222564"/>
    </source>
</evidence>
<evidence type="ECO:0000256" key="4">
    <source>
        <dbReference type="ARBA" id="ARBA00011991"/>
    </source>
</evidence>
<comment type="catalytic activity">
    <reaction evidence="10 11">
        <text>5,6-dimethylbenzimidazole + nicotinate beta-D-ribonucleotide = alpha-ribazole 5'-phosphate + nicotinate + H(+)</text>
        <dbReference type="Rhea" id="RHEA:11196"/>
        <dbReference type="ChEBI" id="CHEBI:15378"/>
        <dbReference type="ChEBI" id="CHEBI:15890"/>
        <dbReference type="ChEBI" id="CHEBI:32544"/>
        <dbReference type="ChEBI" id="CHEBI:57502"/>
        <dbReference type="ChEBI" id="CHEBI:57918"/>
        <dbReference type="EC" id="2.4.2.21"/>
    </reaction>
</comment>
<comment type="function">
    <text evidence="1 11">Catalyzes the synthesis of alpha-ribazole-5'-phosphate from nicotinate mononucleotide (NAMN) and 5,6-dimethylbenzimidazole (DMB).</text>
</comment>
<dbReference type="InterPro" id="IPR023195">
    <property type="entry name" value="Nict_dMeBzImd_PRibTrfase_N"/>
</dbReference>
<name>A0A2C6MFE7_9FIRM</name>
<evidence type="ECO:0000256" key="2">
    <source>
        <dbReference type="ARBA" id="ARBA00005049"/>
    </source>
</evidence>
<keyword evidence="6 11" id="KW-0169">Cobalamin biosynthesis</keyword>
<gene>
    <name evidence="11" type="primary">cobT</name>
    <name evidence="12" type="ORF">P378_06660</name>
</gene>
<protein>
    <recommendedName>
        <fullName evidence="5 11">Nicotinate-nucleotide--dimethylbenzimidazole phosphoribosyltransferase</fullName>
        <shortName evidence="11">NN:DBI PRT</shortName>
        <ecNumber evidence="4 11">2.4.2.21</ecNumber>
    </recommendedName>
    <alternativeName>
        <fullName evidence="9 11">N(1)-alpha-phosphoribosyltransferase</fullName>
    </alternativeName>
</protein>
<dbReference type="AlphaFoldDB" id="A0A2C6MFE7"/>
<dbReference type="Gene3D" id="3.40.50.10210">
    <property type="match status" value="1"/>
</dbReference>
<evidence type="ECO:0000256" key="6">
    <source>
        <dbReference type="ARBA" id="ARBA00022573"/>
    </source>
</evidence>
<evidence type="ECO:0000256" key="8">
    <source>
        <dbReference type="ARBA" id="ARBA00022679"/>
    </source>
</evidence>
<dbReference type="UniPathway" id="UPA00061">
    <property type="reaction ID" value="UER00516"/>
</dbReference>
<evidence type="ECO:0000256" key="5">
    <source>
        <dbReference type="ARBA" id="ARBA00015486"/>
    </source>
</evidence>
<dbReference type="FunFam" id="3.40.50.10210:FF:000001">
    <property type="entry name" value="Nicotinate-nucleotide--dimethylbenzimidazole phosphoribosyltransferase"/>
    <property type="match status" value="1"/>
</dbReference>
<dbReference type="InterPro" id="IPR003200">
    <property type="entry name" value="Nict_dMeBzImd_PRibTrfase"/>
</dbReference>
<dbReference type="GO" id="GO:0009236">
    <property type="term" value="P:cobalamin biosynthetic process"/>
    <property type="evidence" value="ECO:0007669"/>
    <property type="project" value="UniProtKB-UniRule"/>
</dbReference>
<dbReference type="EC" id="2.4.2.21" evidence="4 11"/>
<dbReference type="GO" id="GO:0008939">
    <property type="term" value="F:nicotinate-nucleotide-dimethylbenzimidazole phosphoribosyltransferase activity"/>
    <property type="evidence" value="ECO:0007669"/>
    <property type="project" value="UniProtKB-UniRule"/>
</dbReference>
<accession>A0A2C6MFE7</accession>
<evidence type="ECO:0000256" key="11">
    <source>
        <dbReference type="HAMAP-Rule" id="MF_00230"/>
    </source>
</evidence>
<dbReference type="Gene3D" id="1.10.1610.10">
    <property type="match status" value="1"/>
</dbReference>
<dbReference type="Proteomes" id="UP000222564">
    <property type="component" value="Unassembled WGS sequence"/>
</dbReference>
<proteinExistence type="inferred from homology"/>
<comment type="caution">
    <text evidence="12">The sequence shown here is derived from an EMBL/GenBank/DDBJ whole genome shotgun (WGS) entry which is preliminary data.</text>
</comment>
<feature type="active site" description="Proton acceptor" evidence="11">
    <location>
        <position position="319"/>
    </location>
</feature>
<dbReference type="NCBIfam" id="TIGR03160">
    <property type="entry name" value="cobT_DBIPRT"/>
    <property type="match status" value="1"/>
</dbReference>
<dbReference type="NCBIfam" id="NF000996">
    <property type="entry name" value="PRK00105.1"/>
    <property type="match status" value="1"/>
</dbReference>
<comment type="pathway">
    <text evidence="2 11">Nucleoside biosynthesis; alpha-ribazole biosynthesis; alpha-ribazole from 5,6-dimethylbenzimidazole: step 1/2.</text>
</comment>